<evidence type="ECO:0000256" key="7">
    <source>
        <dbReference type="ARBA" id="ARBA00023186"/>
    </source>
</evidence>
<name>A0A7Y9GGM2_9ACTN</name>
<comment type="catalytic activity">
    <reaction evidence="1 11 12">
        <text>[protein]-peptidylproline (omega=180) = [protein]-peptidylproline (omega=0)</text>
        <dbReference type="Rhea" id="RHEA:16237"/>
        <dbReference type="Rhea" id="RHEA-COMP:10747"/>
        <dbReference type="Rhea" id="RHEA-COMP:10748"/>
        <dbReference type="ChEBI" id="CHEBI:83833"/>
        <dbReference type="ChEBI" id="CHEBI:83834"/>
        <dbReference type="EC" id="5.2.1.8"/>
    </reaction>
</comment>
<dbReference type="PANTHER" id="PTHR30560">
    <property type="entry name" value="TRIGGER FACTOR CHAPERONE AND PEPTIDYL-PROLYL CIS/TRANS ISOMERASE"/>
    <property type="match status" value="1"/>
</dbReference>
<evidence type="ECO:0000256" key="13">
    <source>
        <dbReference type="RuleBase" id="RU003914"/>
    </source>
</evidence>
<dbReference type="Gene3D" id="3.10.50.40">
    <property type="match status" value="1"/>
</dbReference>
<sequence length="495" mass="54261">MKTDVEELTPTRVKLTVEVPFDELKPNLDKAYKEISQQVRIKGFRPGKVPAPLIDKYVGRGAVLQEAVNDALPELYGRAVEESEIFVLGQPDVEVTELEDGTQFAFTAEVDIRPKFEVPDYDGLEVVVEDAEVTDEQVGETIDNLRERFASLTGAERAAEDGDFATIDLVARIDGEEIEDASTTGYSYEVGSNSAIEGLDEALVGLAAGEDKTFTGTLVGGEHAGEEAEITVTVQSVKVKNLPDLDDEFAQLASEFDTIEELREDVRVRLGRQVKLQQLSEARDKALEALLEKVDIPLPDKVVEEEVDRRNQQLEQQLQMAGMTRDDYLKEEEKTAEEFDTEVADAARLAVKGGFVLDQLAVQEELNVENEELSEYVVTQAMQMGVQPQQLAEYLTQNNQLPAIVSEVLRSKALNLVVEHVTVKDESGNEIDVDAVQRELNGETAQAEDAAEDAADAEAEDGAQEETPEETAEAAAEEAPAGEAADEQDAKTKDA</sequence>
<dbReference type="PROSITE" id="PS50059">
    <property type="entry name" value="FKBP_PPIASE"/>
    <property type="match status" value="1"/>
</dbReference>
<organism evidence="17 18">
    <name type="scientific">Actinomadura citrea</name>
    <dbReference type="NCBI Taxonomy" id="46158"/>
    <lineage>
        <taxon>Bacteria</taxon>
        <taxon>Bacillati</taxon>
        <taxon>Actinomycetota</taxon>
        <taxon>Actinomycetes</taxon>
        <taxon>Streptosporangiales</taxon>
        <taxon>Thermomonosporaceae</taxon>
        <taxon>Actinomadura</taxon>
    </lineage>
</organism>
<evidence type="ECO:0000256" key="9">
    <source>
        <dbReference type="ARBA" id="ARBA00023306"/>
    </source>
</evidence>
<dbReference type="InterPro" id="IPR008880">
    <property type="entry name" value="Trigger_fac_C"/>
</dbReference>
<evidence type="ECO:0000313" key="17">
    <source>
        <dbReference type="EMBL" id="NYE16049.1"/>
    </source>
</evidence>
<dbReference type="SUPFAM" id="SSF102735">
    <property type="entry name" value="Trigger factor ribosome-binding domain"/>
    <property type="match status" value="1"/>
</dbReference>
<dbReference type="EC" id="5.2.1.8" evidence="3 11"/>
<dbReference type="InterPro" id="IPR008881">
    <property type="entry name" value="Trigger_fac_ribosome-bd_bac"/>
</dbReference>
<keyword evidence="14" id="KW-0175">Coiled coil</keyword>
<dbReference type="Gene3D" id="3.30.70.1050">
    <property type="entry name" value="Trigger factor ribosome-binding domain"/>
    <property type="match status" value="1"/>
</dbReference>
<dbReference type="InterPro" id="IPR027304">
    <property type="entry name" value="Trigger_fact/SurA_dom_sf"/>
</dbReference>
<feature type="region of interest" description="Disordered" evidence="15">
    <location>
        <begin position="439"/>
        <end position="495"/>
    </location>
</feature>
<keyword evidence="18" id="KW-1185">Reference proteome</keyword>
<accession>A0A7Y9GGM2</accession>
<dbReference type="EMBL" id="JACCBT010000001">
    <property type="protein sequence ID" value="NYE16049.1"/>
    <property type="molecule type" value="Genomic_DNA"/>
</dbReference>
<keyword evidence="6 11" id="KW-0697">Rotamase</keyword>
<comment type="function">
    <text evidence="11">Involved in protein export. Acts as a chaperone by maintaining the newly synthesized protein in an open conformation. Functions as a peptidyl-prolyl cis-trans isomerase.</text>
</comment>
<keyword evidence="9 11" id="KW-0131">Cell cycle</keyword>
<comment type="caution">
    <text evidence="17">The sequence shown here is derived from an EMBL/GenBank/DDBJ whole genome shotgun (WGS) entry which is preliminary data.</text>
</comment>
<feature type="compositionally biased region" description="Acidic residues" evidence="15">
    <location>
        <begin position="449"/>
        <end position="476"/>
    </location>
</feature>
<dbReference type="GO" id="GO:0043022">
    <property type="term" value="F:ribosome binding"/>
    <property type="evidence" value="ECO:0007669"/>
    <property type="project" value="TreeGrafter"/>
</dbReference>
<dbReference type="Gene3D" id="1.10.3120.10">
    <property type="entry name" value="Trigger factor, C-terminal domain"/>
    <property type="match status" value="1"/>
</dbReference>
<dbReference type="InterPro" id="IPR005215">
    <property type="entry name" value="Trig_fac"/>
</dbReference>
<evidence type="ECO:0000256" key="5">
    <source>
        <dbReference type="ARBA" id="ARBA00022618"/>
    </source>
</evidence>
<dbReference type="GO" id="GO:0015031">
    <property type="term" value="P:protein transport"/>
    <property type="evidence" value="ECO:0007669"/>
    <property type="project" value="UniProtKB-UniRule"/>
</dbReference>
<dbReference type="Proteomes" id="UP000591272">
    <property type="component" value="Unassembled WGS sequence"/>
</dbReference>
<evidence type="ECO:0000256" key="14">
    <source>
        <dbReference type="SAM" id="Coils"/>
    </source>
</evidence>
<evidence type="ECO:0000256" key="10">
    <source>
        <dbReference type="ARBA" id="ARBA00029986"/>
    </source>
</evidence>
<keyword evidence="8 11" id="KW-0413">Isomerase</keyword>
<reference evidence="17 18" key="1">
    <citation type="submission" date="2020-07" db="EMBL/GenBank/DDBJ databases">
        <title>Sequencing the genomes of 1000 actinobacteria strains.</title>
        <authorList>
            <person name="Klenk H.-P."/>
        </authorList>
    </citation>
    <scope>NUCLEOTIDE SEQUENCE [LARGE SCALE GENOMIC DNA]</scope>
    <source>
        <strain evidence="17 18">DSM 43461</strain>
    </source>
</reference>
<gene>
    <name evidence="11" type="primary">tig</name>
    <name evidence="17" type="ORF">BJ999_006345</name>
</gene>
<dbReference type="GO" id="GO:0051301">
    <property type="term" value="P:cell division"/>
    <property type="evidence" value="ECO:0007669"/>
    <property type="project" value="UniProtKB-KW"/>
</dbReference>
<dbReference type="InterPro" id="IPR037041">
    <property type="entry name" value="Trigger_fac_C_sf"/>
</dbReference>
<dbReference type="HAMAP" id="MF_00303">
    <property type="entry name" value="Trigger_factor_Tig"/>
    <property type="match status" value="1"/>
</dbReference>
<keyword evidence="11" id="KW-0963">Cytoplasm</keyword>
<dbReference type="PANTHER" id="PTHR30560:SF3">
    <property type="entry name" value="TRIGGER FACTOR-LIKE PROTEIN TIG, CHLOROPLASTIC"/>
    <property type="match status" value="1"/>
</dbReference>
<proteinExistence type="inferred from homology"/>
<evidence type="ECO:0000256" key="11">
    <source>
        <dbReference type="HAMAP-Rule" id="MF_00303"/>
    </source>
</evidence>
<evidence type="ECO:0000256" key="1">
    <source>
        <dbReference type="ARBA" id="ARBA00000971"/>
    </source>
</evidence>
<dbReference type="RefSeq" id="WP_179836653.1">
    <property type="nucleotide sequence ID" value="NZ_BMRD01000009.1"/>
</dbReference>
<evidence type="ECO:0000256" key="6">
    <source>
        <dbReference type="ARBA" id="ARBA00023110"/>
    </source>
</evidence>
<evidence type="ECO:0000259" key="16">
    <source>
        <dbReference type="PROSITE" id="PS50059"/>
    </source>
</evidence>
<feature type="domain" description="PPIase FKBP-type" evidence="16">
    <location>
        <begin position="162"/>
        <end position="215"/>
    </location>
</feature>
<comment type="domain">
    <text evidence="11">Consists of 3 domains; the N-terminus binds the ribosome, the middle domain has PPIase activity, while the C-terminus has intrinsic chaperone activity on its own.</text>
</comment>
<evidence type="ECO:0000256" key="4">
    <source>
        <dbReference type="ARBA" id="ARBA00016902"/>
    </source>
</evidence>
<dbReference type="InterPro" id="IPR036611">
    <property type="entry name" value="Trigger_fac_ribosome-bd_sf"/>
</dbReference>
<evidence type="ECO:0000256" key="3">
    <source>
        <dbReference type="ARBA" id="ARBA00013194"/>
    </source>
</evidence>
<dbReference type="InterPro" id="IPR046357">
    <property type="entry name" value="PPIase_dom_sf"/>
</dbReference>
<evidence type="ECO:0000256" key="8">
    <source>
        <dbReference type="ARBA" id="ARBA00023235"/>
    </source>
</evidence>
<dbReference type="GO" id="GO:0005737">
    <property type="term" value="C:cytoplasm"/>
    <property type="evidence" value="ECO:0007669"/>
    <property type="project" value="UniProtKB-SubCell"/>
</dbReference>
<dbReference type="Pfam" id="PF00254">
    <property type="entry name" value="FKBP_C"/>
    <property type="match status" value="1"/>
</dbReference>
<comment type="subcellular location">
    <subcellularLocation>
        <location evidence="11">Cytoplasm</location>
    </subcellularLocation>
    <text evidence="11">About half TF is bound to the ribosome near the polypeptide exit tunnel while the other half is free in the cytoplasm.</text>
</comment>
<dbReference type="PIRSF" id="PIRSF003095">
    <property type="entry name" value="Trigger_factor"/>
    <property type="match status" value="1"/>
</dbReference>
<dbReference type="GO" id="GO:0044183">
    <property type="term" value="F:protein folding chaperone"/>
    <property type="evidence" value="ECO:0007669"/>
    <property type="project" value="TreeGrafter"/>
</dbReference>
<evidence type="ECO:0000256" key="12">
    <source>
        <dbReference type="PROSITE-ProRule" id="PRU00277"/>
    </source>
</evidence>
<evidence type="ECO:0000256" key="2">
    <source>
        <dbReference type="ARBA" id="ARBA00005464"/>
    </source>
</evidence>
<keyword evidence="5 11" id="KW-0132">Cell division</keyword>
<evidence type="ECO:0000256" key="15">
    <source>
        <dbReference type="SAM" id="MobiDB-lite"/>
    </source>
</evidence>
<dbReference type="GO" id="GO:0003755">
    <property type="term" value="F:peptidyl-prolyl cis-trans isomerase activity"/>
    <property type="evidence" value="ECO:0007669"/>
    <property type="project" value="UniProtKB-UniRule"/>
</dbReference>
<dbReference type="Pfam" id="PF05697">
    <property type="entry name" value="Trigger_N"/>
    <property type="match status" value="1"/>
</dbReference>
<comment type="similarity">
    <text evidence="2 11 13">Belongs to the FKBP-type PPIase family. Tig subfamily.</text>
</comment>
<dbReference type="SUPFAM" id="SSF54534">
    <property type="entry name" value="FKBP-like"/>
    <property type="match status" value="1"/>
</dbReference>
<dbReference type="NCBIfam" id="TIGR00115">
    <property type="entry name" value="tig"/>
    <property type="match status" value="1"/>
</dbReference>
<dbReference type="AlphaFoldDB" id="A0A7Y9GGM2"/>
<dbReference type="SUPFAM" id="SSF109998">
    <property type="entry name" value="Triger factor/SurA peptide-binding domain-like"/>
    <property type="match status" value="1"/>
</dbReference>
<dbReference type="Pfam" id="PF05698">
    <property type="entry name" value="Trigger_C"/>
    <property type="match status" value="1"/>
</dbReference>
<protein>
    <recommendedName>
        <fullName evidence="4 11">Trigger factor</fullName>
        <shortName evidence="11">TF</shortName>
        <ecNumber evidence="3 11">5.2.1.8</ecNumber>
    </recommendedName>
    <alternativeName>
        <fullName evidence="10 11">PPIase</fullName>
    </alternativeName>
</protein>
<dbReference type="InterPro" id="IPR001179">
    <property type="entry name" value="PPIase_FKBP_dom"/>
</dbReference>
<keyword evidence="7 11" id="KW-0143">Chaperone</keyword>
<dbReference type="GO" id="GO:0051083">
    <property type="term" value="P:'de novo' cotranslational protein folding"/>
    <property type="evidence" value="ECO:0007669"/>
    <property type="project" value="TreeGrafter"/>
</dbReference>
<dbReference type="GO" id="GO:0043335">
    <property type="term" value="P:protein unfolding"/>
    <property type="evidence" value="ECO:0007669"/>
    <property type="project" value="TreeGrafter"/>
</dbReference>
<feature type="coiled-coil region" evidence="14">
    <location>
        <begin position="311"/>
        <end position="349"/>
    </location>
</feature>
<evidence type="ECO:0000313" key="18">
    <source>
        <dbReference type="Proteomes" id="UP000591272"/>
    </source>
</evidence>